<accession>A0A6A4SAE7</accession>
<name>A0A6A4SAE7_SCOMX</name>
<sequence length="88" mass="10056">MEMPLPFNDNIHECCVIMGYDFCTCTLCKLFPRLQVGTKKNSVRFIQVVNGQVKLDLLYVPSCMNMRVTFQVSPCKLKRTMTASLCRG</sequence>
<proteinExistence type="predicted"/>
<gene>
    <name evidence="1" type="ORF">F2P81_019158</name>
</gene>
<dbReference type="Proteomes" id="UP000438429">
    <property type="component" value="Unassembled WGS sequence"/>
</dbReference>
<dbReference type="EMBL" id="VEVO01000017">
    <property type="protein sequence ID" value="KAF0028071.1"/>
    <property type="molecule type" value="Genomic_DNA"/>
</dbReference>
<dbReference type="AlphaFoldDB" id="A0A6A4SAE7"/>
<protein>
    <submittedName>
        <fullName evidence="1">Uncharacterized protein</fullName>
    </submittedName>
</protein>
<comment type="caution">
    <text evidence="1">The sequence shown here is derived from an EMBL/GenBank/DDBJ whole genome shotgun (WGS) entry which is preliminary data.</text>
</comment>
<evidence type="ECO:0000313" key="1">
    <source>
        <dbReference type="EMBL" id="KAF0028071.1"/>
    </source>
</evidence>
<evidence type="ECO:0000313" key="2">
    <source>
        <dbReference type="Proteomes" id="UP000438429"/>
    </source>
</evidence>
<organism evidence="1 2">
    <name type="scientific">Scophthalmus maximus</name>
    <name type="common">Turbot</name>
    <name type="synonym">Psetta maxima</name>
    <dbReference type="NCBI Taxonomy" id="52904"/>
    <lineage>
        <taxon>Eukaryota</taxon>
        <taxon>Metazoa</taxon>
        <taxon>Chordata</taxon>
        <taxon>Craniata</taxon>
        <taxon>Vertebrata</taxon>
        <taxon>Euteleostomi</taxon>
        <taxon>Actinopterygii</taxon>
        <taxon>Neopterygii</taxon>
        <taxon>Teleostei</taxon>
        <taxon>Neoteleostei</taxon>
        <taxon>Acanthomorphata</taxon>
        <taxon>Carangaria</taxon>
        <taxon>Pleuronectiformes</taxon>
        <taxon>Pleuronectoidei</taxon>
        <taxon>Scophthalmidae</taxon>
        <taxon>Scophthalmus</taxon>
    </lineage>
</organism>
<reference evidence="1 2" key="1">
    <citation type="submission" date="2019-06" db="EMBL/GenBank/DDBJ databases">
        <title>Draft genomes of female and male turbot (Scophthalmus maximus).</title>
        <authorList>
            <person name="Xu H."/>
            <person name="Xu X.-W."/>
            <person name="Shao C."/>
            <person name="Chen S."/>
        </authorList>
    </citation>
    <scope>NUCLEOTIDE SEQUENCE [LARGE SCALE GENOMIC DNA]</scope>
    <source>
        <strain evidence="1">Ysfricsl-2016a</strain>
        <tissue evidence="1">Blood</tissue>
    </source>
</reference>